<feature type="compositionally biased region" description="Basic and acidic residues" evidence="1">
    <location>
        <begin position="43"/>
        <end position="59"/>
    </location>
</feature>
<dbReference type="Pfam" id="PF03407">
    <property type="entry name" value="Nucleotid_trans"/>
    <property type="match status" value="1"/>
</dbReference>
<evidence type="ECO:0000313" key="5">
    <source>
        <dbReference type="Proteomes" id="UP001342314"/>
    </source>
</evidence>
<name>A0AAV5GH73_9BASI</name>
<feature type="domain" description="Nucleotide-diphospho-sugar transferase" evidence="3">
    <location>
        <begin position="165"/>
        <end position="345"/>
    </location>
</feature>
<dbReference type="EMBL" id="BQKY01000010">
    <property type="protein sequence ID" value="GJN91941.1"/>
    <property type="molecule type" value="Genomic_DNA"/>
</dbReference>
<accession>A0AAV5GH73</accession>
<feature type="region of interest" description="Disordered" evidence="1">
    <location>
        <begin position="1"/>
        <end position="59"/>
    </location>
</feature>
<dbReference type="InterPro" id="IPR005069">
    <property type="entry name" value="Nucl-diP-sugar_transferase"/>
</dbReference>
<protein>
    <recommendedName>
        <fullName evidence="3">Nucleotide-diphospho-sugar transferase domain-containing protein</fullName>
    </recommendedName>
</protein>
<evidence type="ECO:0000259" key="3">
    <source>
        <dbReference type="Pfam" id="PF03407"/>
    </source>
</evidence>
<dbReference type="Proteomes" id="UP001342314">
    <property type="component" value="Unassembled WGS sequence"/>
</dbReference>
<reference evidence="4 5" key="1">
    <citation type="submission" date="2021-12" db="EMBL/GenBank/DDBJ databases">
        <title>High titer production of polyol ester of fatty acids by Rhodotorula paludigena BS15 towards product separation-free biomass refinery.</title>
        <authorList>
            <person name="Mano J."/>
            <person name="Ono H."/>
            <person name="Tanaka T."/>
            <person name="Naito K."/>
            <person name="Sushida H."/>
            <person name="Ike M."/>
            <person name="Tokuyasu K."/>
            <person name="Kitaoka M."/>
        </authorList>
    </citation>
    <scope>NUCLEOTIDE SEQUENCE [LARGE SCALE GENOMIC DNA]</scope>
    <source>
        <strain evidence="4 5">BS15</strain>
    </source>
</reference>
<organism evidence="4 5">
    <name type="scientific">Rhodotorula paludigena</name>
    <dbReference type="NCBI Taxonomy" id="86838"/>
    <lineage>
        <taxon>Eukaryota</taxon>
        <taxon>Fungi</taxon>
        <taxon>Dikarya</taxon>
        <taxon>Basidiomycota</taxon>
        <taxon>Pucciniomycotina</taxon>
        <taxon>Microbotryomycetes</taxon>
        <taxon>Sporidiobolales</taxon>
        <taxon>Sporidiobolaceae</taxon>
        <taxon>Rhodotorula</taxon>
    </lineage>
</organism>
<keyword evidence="2" id="KW-0812">Transmembrane</keyword>
<proteinExistence type="predicted"/>
<evidence type="ECO:0000313" key="4">
    <source>
        <dbReference type="EMBL" id="GJN91941.1"/>
    </source>
</evidence>
<feature type="transmembrane region" description="Helical" evidence="2">
    <location>
        <begin position="70"/>
        <end position="88"/>
    </location>
</feature>
<gene>
    <name evidence="4" type="ORF">Rhopal_004966-T1</name>
</gene>
<keyword evidence="5" id="KW-1185">Reference proteome</keyword>
<dbReference type="AlphaFoldDB" id="A0AAV5GH73"/>
<keyword evidence="2" id="KW-0472">Membrane</keyword>
<comment type="caution">
    <text evidence="4">The sequence shown here is derived from an EMBL/GenBank/DDBJ whole genome shotgun (WGS) entry which is preliminary data.</text>
</comment>
<evidence type="ECO:0000256" key="2">
    <source>
        <dbReference type="SAM" id="Phobius"/>
    </source>
</evidence>
<keyword evidence="2" id="KW-1133">Transmembrane helix</keyword>
<evidence type="ECO:0000256" key="1">
    <source>
        <dbReference type="SAM" id="MobiDB-lite"/>
    </source>
</evidence>
<sequence>MPDAPAKPEYTLVATQTPGASPFIDKSSFSDPYVGGNDEDDDVGHAYAHDDAPPVKSRDTNPWSWLTPKLVFAILVFVLFLATAGAAGHPTSRGKVVDTYHRVFGQRLPAVERNPNVTLSEYLHARFDSSRDVIMWTMATSSSNIDYVPQARNWDAKRRELGMNDTVVVLCLDDECMENSERGGLRAWGGYAHVEVPPPSNARAKRGAERGHHMAYIKFLAMLEMAQTGFPSLFFEGDTFLTDDPFKHMLKLEDPSWDVQFTEDVGYLLNFGWIYARPSEATIKFYQAAFDQYVAHNQWDQELLSNMVVHLGGVDNHTESGEHWWIADQIGLRMYMLPLDVFRSTHPVMLNWYTAPETEAVMNHLTAVTYSNRQFYPKEQGWQANIDDFYTRMRPILTIPNLNGTLPEIMHEVRIMHALASATGRAYMIPEKVSAYGTENGQPWHYTRDYTRIVSVEAAVKHKLDLLETRFFEHAVRYLPADVAAEWSANRSQLSLADFSSLSDVFEHVKSLPKEAGVIELVGWEELKVAAWSLDTVEGVEADYKTVSACENFHIDHMPFTWCTPLHVP</sequence>